<evidence type="ECO:0000256" key="2">
    <source>
        <dbReference type="SAM" id="Phobius"/>
    </source>
</evidence>
<keyword evidence="5" id="KW-1185">Reference proteome</keyword>
<name>A0A1I6NS96_9BACL</name>
<evidence type="ECO:0000259" key="3">
    <source>
        <dbReference type="PROSITE" id="PS51186"/>
    </source>
</evidence>
<keyword evidence="4" id="KW-0012">Acyltransferase</keyword>
<feature type="transmembrane region" description="Helical" evidence="2">
    <location>
        <begin position="83"/>
        <end position="105"/>
    </location>
</feature>
<keyword evidence="2" id="KW-1133">Transmembrane helix</keyword>
<dbReference type="Proteomes" id="UP000198660">
    <property type="component" value="Unassembled WGS sequence"/>
</dbReference>
<dbReference type="EMBL" id="FPAA01000001">
    <property type="protein sequence ID" value="SFS30709.1"/>
    <property type="molecule type" value="Genomic_DNA"/>
</dbReference>
<evidence type="ECO:0000313" key="4">
    <source>
        <dbReference type="EMBL" id="SFS30709.1"/>
    </source>
</evidence>
<feature type="region of interest" description="Disordered" evidence="1">
    <location>
        <begin position="615"/>
        <end position="636"/>
    </location>
</feature>
<keyword evidence="2" id="KW-0812">Transmembrane</keyword>
<feature type="transmembrane region" description="Helical" evidence="2">
    <location>
        <begin position="150"/>
        <end position="168"/>
    </location>
</feature>
<feature type="transmembrane region" description="Helical" evidence="2">
    <location>
        <begin position="174"/>
        <end position="192"/>
    </location>
</feature>
<keyword evidence="2" id="KW-0472">Membrane</keyword>
<gene>
    <name evidence="4" type="ORF">SAMN05444972_10172</name>
</gene>
<dbReference type="AlphaFoldDB" id="A0A1I6NS96"/>
<protein>
    <submittedName>
        <fullName evidence="4">Predicted N-acyltransferase, GNAT family</fullName>
    </submittedName>
</protein>
<dbReference type="InterPro" id="IPR004821">
    <property type="entry name" value="Cyt_trans-like"/>
</dbReference>
<feature type="transmembrane region" description="Helical" evidence="2">
    <location>
        <begin position="44"/>
        <end position="62"/>
    </location>
</feature>
<dbReference type="GO" id="GO:0016747">
    <property type="term" value="F:acyltransferase activity, transferring groups other than amino-acyl groups"/>
    <property type="evidence" value="ECO:0007669"/>
    <property type="project" value="InterPro"/>
</dbReference>
<dbReference type="Pfam" id="PF01467">
    <property type="entry name" value="CTP_transf_like"/>
    <property type="match status" value="1"/>
</dbReference>
<evidence type="ECO:0000313" key="5">
    <source>
        <dbReference type="Proteomes" id="UP000198660"/>
    </source>
</evidence>
<feature type="transmembrane region" description="Helical" evidence="2">
    <location>
        <begin position="117"/>
        <end position="138"/>
    </location>
</feature>
<organism evidence="4 5">
    <name type="scientific">Marininema halotolerans</name>
    <dbReference type="NCBI Taxonomy" id="1155944"/>
    <lineage>
        <taxon>Bacteria</taxon>
        <taxon>Bacillati</taxon>
        <taxon>Bacillota</taxon>
        <taxon>Bacilli</taxon>
        <taxon>Bacillales</taxon>
        <taxon>Thermoactinomycetaceae</taxon>
        <taxon>Marininema</taxon>
    </lineage>
</organism>
<dbReference type="SUPFAM" id="SSF52374">
    <property type="entry name" value="Nucleotidylyl transferase"/>
    <property type="match status" value="1"/>
</dbReference>
<reference evidence="5" key="1">
    <citation type="submission" date="2016-10" db="EMBL/GenBank/DDBJ databases">
        <authorList>
            <person name="Varghese N."/>
            <person name="Submissions S."/>
        </authorList>
    </citation>
    <scope>NUCLEOTIDE SEQUENCE [LARGE SCALE GENOMIC DNA]</scope>
    <source>
        <strain evidence="5">DSM 45789</strain>
    </source>
</reference>
<proteinExistence type="predicted"/>
<feature type="transmembrane region" description="Helical" evidence="2">
    <location>
        <begin position="21"/>
        <end position="38"/>
    </location>
</feature>
<dbReference type="Gene3D" id="3.40.50.620">
    <property type="entry name" value="HUPs"/>
    <property type="match status" value="1"/>
</dbReference>
<dbReference type="Pfam" id="PF13673">
    <property type="entry name" value="Acetyltransf_10"/>
    <property type="match status" value="1"/>
</dbReference>
<dbReference type="RefSeq" id="WP_217895858.1">
    <property type="nucleotide sequence ID" value="NZ_FPAA01000001.1"/>
</dbReference>
<dbReference type="InterPro" id="IPR016181">
    <property type="entry name" value="Acyl_CoA_acyltransferase"/>
</dbReference>
<dbReference type="Gene3D" id="3.40.630.30">
    <property type="match status" value="1"/>
</dbReference>
<sequence length="660" mass="74206">MKESKPVWKSIYSHVTSPSTWMGYLSAVLMYLAYAFAGDAWLNPGLLGVSLFIGFCLPYYSKISNRVDEWFAFKTALVTPGRIGRFIIQLIFNLSVFFTFLATGVVRSEDAGALGGVWGIAMLTTAASQGIQYLAIALANREIGETNRNVAAGLSINILITAAAAAGLGWTRPAFIVVGIVFGVVVFGIGMASDWRGLFPRKGGIGVFFGTFNPIHNTHLAIVQRAIEERGLEKVIIHSTVIPKLHADALRNGEMILARRERGMRIYETTDKADVHVRYFPTGHRFYEFDTRKKMMEWAIAETGMSDGVDVLSLPEAYEKSGFYGILKEVRRRYPGKRIHGIHGSDLGGMWVRRIYDESGWITPFAIRRVDGVSATAIRDGAKGMASQAVERLLAAFAAEEESVRINGSLYDIQDGMLEEVTPTPEIEQEDHPLTFEETASTREEATQASSLMSNEDSEKLSIRVVETEDDRMKTFLVRGIVYMHGQQCPYREEFDRNDSSATQILGTVGEEPVLTARIRYFGGFVKFERLGIREEYRGKGYGHQLIQFMMEFAEKKGYRRFYLHAQTRLEEFYQQYGFKRVGDTFNFSDHGYIEMVAGGQGFASSTETEEWVGKEPLRLNRPEGSMEEEGPMEESLVRIESLNTKAHEESEKEKELVTR</sequence>
<dbReference type="SUPFAM" id="SSF55729">
    <property type="entry name" value="Acyl-CoA N-acyltransferases (Nat)"/>
    <property type="match status" value="1"/>
</dbReference>
<dbReference type="InterPro" id="IPR000182">
    <property type="entry name" value="GNAT_dom"/>
</dbReference>
<keyword evidence="4" id="KW-0808">Transferase</keyword>
<evidence type="ECO:0000256" key="1">
    <source>
        <dbReference type="SAM" id="MobiDB-lite"/>
    </source>
</evidence>
<dbReference type="CDD" id="cd04301">
    <property type="entry name" value="NAT_SF"/>
    <property type="match status" value="1"/>
</dbReference>
<feature type="domain" description="N-acetyltransferase" evidence="3">
    <location>
        <begin position="461"/>
        <end position="599"/>
    </location>
</feature>
<dbReference type="InterPro" id="IPR014729">
    <property type="entry name" value="Rossmann-like_a/b/a_fold"/>
</dbReference>
<accession>A0A1I6NS96</accession>
<dbReference type="PROSITE" id="PS51186">
    <property type="entry name" value="GNAT"/>
    <property type="match status" value="1"/>
</dbReference>